<keyword evidence="3 5" id="KW-1133">Transmembrane helix</keyword>
<dbReference type="EMBL" id="FOVJ01000001">
    <property type="protein sequence ID" value="SFN47032.1"/>
    <property type="molecule type" value="Genomic_DNA"/>
</dbReference>
<dbReference type="Proteomes" id="UP000183107">
    <property type="component" value="Unassembled WGS sequence"/>
</dbReference>
<keyword evidence="2 5" id="KW-0812">Transmembrane</keyword>
<evidence type="ECO:0000256" key="3">
    <source>
        <dbReference type="ARBA" id="ARBA00022989"/>
    </source>
</evidence>
<dbReference type="InterPro" id="IPR003807">
    <property type="entry name" value="DUF202"/>
</dbReference>
<dbReference type="Pfam" id="PF02656">
    <property type="entry name" value="DUF202"/>
    <property type="match status" value="1"/>
</dbReference>
<dbReference type="GO" id="GO:0012505">
    <property type="term" value="C:endomembrane system"/>
    <property type="evidence" value="ECO:0007669"/>
    <property type="project" value="UniProtKB-SubCell"/>
</dbReference>
<evidence type="ECO:0000256" key="4">
    <source>
        <dbReference type="ARBA" id="ARBA00023136"/>
    </source>
</evidence>
<evidence type="ECO:0000259" key="6">
    <source>
        <dbReference type="Pfam" id="PF02656"/>
    </source>
</evidence>
<dbReference type="OrthoDB" id="582337at2"/>
<protein>
    <submittedName>
        <fullName evidence="7">Putative membrane protein</fullName>
    </submittedName>
</protein>
<sequence length="120" mass="12888">MSDPRVFFAAERTLLAWVRTGLTLMALGFVVARFGLFLNLLTASSGIPGAAPHWLSGLMGIILVLAGSTTSLGALHNHRLYIRSLPPEDIPQLAKPWLTSFLSLSVATVGVLLVVYLIFA</sequence>
<dbReference type="SUPFAM" id="SSF53706">
    <property type="entry name" value="Formate dehydrogenase/DMSO reductase, domains 1-3"/>
    <property type="match status" value="1"/>
</dbReference>
<evidence type="ECO:0000256" key="5">
    <source>
        <dbReference type="SAM" id="Phobius"/>
    </source>
</evidence>
<evidence type="ECO:0000256" key="2">
    <source>
        <dbReference type="ARBA" id="ARBA00022692"/>
    </source>
</evidence>
<reference evidence="8" key="1">
    <citation type="submission" date="2016-10" db="EMBL/GenBank/DDBJ databases">
        <authorList>
            <person name="Varghese N."/>
        </authorList>
    </citation>
    <scope>NUCLEOTIDE SEQUENCE [LARGE SCALE GENOMIC DNA]</scope>
    <source>
        <strain evidence="8">Nsp8</strain>
    </source>
</reference>
<feature type="transmembrane region" description="Helical" evidence="5">
    <location>
        <begin position="96"/>
        <end position="119"/>
    </location>
</feature>
<evidence type="ECO:0000313" key="8">
    <source>
        <dbReference type="Proteomes" id="UP000183107"/>
    </source>
</evidence>
<feature type="domain" description="DUF202" evidence="6">
    <location>
        <begin position="5"/>
        <end position="80"/>
    </location>
</feature>
<evidence type="ECO:0000313" key="7">
    <source>
        <dbReference type="EMBL" id="SFN47032.1"/>
    </source>
</evidence>
<keyword evidence="8" id="KW-1185">Reference proteome</keyword>
<keyword evidence="4 5" id="KW-0472">Membrane</keyword>
<accession>A0A1I4Z9Q9</accession>
<dbReference type="RefSeq" id="WP_074795318.1">
    <property type="nucleotide sequence ID" value="NZ_FOVJ01000001.1"/>
</dbReference>
<gene>
    <name evidence="7" type="ORF">SAMN05216386_1109</name>
</gene>
<name>A0A1I4Z9Q9_9PROT</name>
<feature type="transmembrane region" description="Helical" evidence="5">
    <location>
        <begin position="21"/>
        <end position="42"/>
    </location>
</feature>
<comment type="subcellular location">
    <subcellularLocation>
        <location evidence="1">Endomembrane system</location>
        <topology evidence="1">Multi-pass membrane protein</topology>
    </subcellularLocation>
</comment>
<dbReference type="AlphaFoldDB" id="A0A1I4Z9Q9"/>
<proteinExistence type="predicted"/>
<feature type="transmembrane region" description="Helical" evidence="5">
    <location>
        <begin position="54"/>
        <end position="75"/>
    </location>
</feature>
<organism evidence="7 8">
    <name type="scientific">Nitrosospira briensis</name>
    <dbReference type="NCBI Taxonomy" id="35799"/>
    <lineage>
        <taxon>Bacteria</taxon>
        <taxon>Pseudomonadati</taxon>
        <taxon>Pseudomonadota</taxon>
        <taxon>Betaproteobacteria</taxon>
        <taxon>Nitrosomonadales</taxon>
        <taxon>Nitrosomonadaceae</taxon>
        <taxon>Nitrosospira</taxon>
    </lineage>
</organism>
<evidence type="ECO:0000256" key="1">
    <source>
        <dbReference type="ARBA" id="ARBA00004127"/>
    </source>
</evidence>